<keyword evidence="2" id="KW-1185">Reference proteome</keyword>
<comment type="caution">
    <text evidence="1">The sequence shown here is derived from an EMBL/GenBank/DDBJ whole genome shotgun (WGS) entry which is preliminary data.</text>
</comment>
<name>W6NFC4_CLOTY</name>
<dbReference type="Gene3D" id="3.40.50.1980">
    <property type="entry name" value="Nitrogenase molybdenum iron protein domain"/>
    <property type="match status" value="1"/>
</dbReference>
<proteinExistence type="predicted"/>
<evidence type="ECO:0000313" key="2">
    <source>
        <dbReference type="Proteomes" id="UP000019482"/>
    </source>
</evidence>
<dbReference type="SUPFAM" id="SSF53807">
    <property type="entry name" value="Helical backbone' metal receptor"/>
    <property type="match status" value="1"/>
</dbReference>
<protein>
    <submittedName>
        <fullName evidence="1">Nitrogenase vanadium-cofactor synthesis protein VnfN</fullName>
    </submittedName>
</protein>
<gene>
    <name evidence="1" type="ORF">CTDIVETGP_0817</name>
</gene>
<evidence type="ECO:0000313" key="1">
    <source>
        <dbReference type="EMBL" id="CDL90747.1"/>
    </source>
</evidence>
<organism evidence="1 2">
    <name type="scientific">Clostridium tyrobutyricum DIVETGP</name>
    <dbReference type="NCBI Taxonomy" id="1408889"/>
    <lineage>
        <taxon>Bacteria</taxon>
        <taxon>Bacillati</taxon>
        <taxon>Bacillota</taxon>
        <taxon>Clostridia</taxon>
        <taxon>Eubacteriales</taxon>
        <taxon>Clostridiaceae</taxon>
        <taxon>Clostridium</taxon>
    </lineage>
</organism>
<dbReference type="EMBL" id="CBXI010000009">
    <property type="protein sequence ID" value="CDL90747.1"/>
    <property type="molecule type" value="Genomic_DNA"/>
</dbReference>
<accession>W6NFC4</accession>
<reference evidence="1 2" key="1">
    <citation type="journal article" date="2015" name="Genome Announc.">
        <title>Draft Genome Sequence of Clostridium tyrobutyricum Strain DIVETGP, Isolated from Cow's Milk for Grana Padano Production.</title>
        <authorList>
            <person name="Soggiu A."/>
            <person name="Piras C."/>
            <person name="Gaiarsa S."/>
            <person name="Sassera D."/>
            <person name="Roncada P."/>
            <person name="Bendixen E."/>
            <person name="Brasca M."/>
            <person name="Bonizzi L."/>
        </authorList>
    </citation>
    <scope>NUCLEOTIDE SEQUENCE [LARGE SCALE GENOMIC DNA]</scope>
    <source>
        <strain evidence="1 2">DIVETGP</strain>
    </source>
</reference>
<sequence length="110" mass="12834">MSKRFVVVSDSQYTLAVTKFLVNDLGLFPSKQYIIDDAPLKYQDDIKRYFKELNDGIEAEVEFTTDGYKIDEEIKSTDFYEYPLIIGSSWEKKIANETKAHYIAISWPVF</sequence>
<dbReference type="AlphaFoldDB" id="W6NFC4"/>
<dbReference type="Proteomes" id="UP000019482">
    <property type="component" value="Unassembled WGS sequence"/>
</dbReference>